<dbReference type="CDD" id="cd00761">
    <property type="entry name" value="Glyco_tranf_GTA_type"/>
    <property type="match status" value="1"/>
</dbReference>
<evidence type="ECO:0000259" key="2">
    <source>
        <dbReference type="Pfam" id="PF00535"/>
    </source>
</evidence>
<dbReference type="Gene3D" id="3.90.550.10">
    <property type="entry name" value="Spore Coat Polysaccharide Biosynthesis Protein SpsA, Chain A"/>
    <property type="match status" value="2"/>
</dbReference>
<evidence type="ECO:0000313" key="3">
    <source>
        <dbReference type="EMBL" id="QNH78839.1"/>
    </source>
</evidence>
<dbReference type="Proteomes" id="UP000515277">
    <property type="component" value="Chromosome"/>
</dbReference>
<dbReference type="GO" id="GO:0016740">
    <property type="term" value="F:transferase activity"/>
    <property type="evidence" value="ECO:0007669"/>
    <property type="project" value="UniProtKB-KW"/>
</dbReference>
<feature type="domain" description="Glycosyltransferase 2-like" evidence="2">
    <location>
        <begin position="707"/>
        <end position="837"/>
    </location>
</feature>
<accession>A0A7G8YT41</accession>
<dbReference type="PANTHER" id="PTHR43179">
    <property type="entry name" value="RHAMNOSYLTRANSFERASE WBBL"/>
    <property type="match status" value="1"/>
</dbReference>
<dbReference type="EMBL" id="CP060201">
    <property type="protein sequence ID" value="QNH78839.1"/>
    <property type="molecule type" value="Genomic_DNA"/>
</dbReference>
<proteinExistence type="predicted"/>
<dbReference type="SUPFAM" id="SSF53448">
    <property type="entry name" value="Nucleotide-diphospho-sugar transferases"/>
    <property type="match status" value="3"/>
</dbReference>
<keyword evidence="1" id="KW-1003">Cell membrane</keyword>
<dbReference type="RefSeq" id="WP_179597548.1">
    <property type="nucleotide sequence ID" value="NZ_CP060201.1"/>
</dbReference>
<reference evidence="4" key="1">
    <citation type="journal article" date="2020" name="Microbiol. Resour. Announc.">
        <title>Complete genome sequences of four natural Pseudomonas isolates that catabolize a wide range of aromatic compounds relevant to lignin valorization.</title>
        <authorList>
            <person name="Hatmaker E.A."/>
            <person name="Presley G."/>
            <person name="Cannon O."/>
            <person name="Guss A.M."/>
            <person name="Elkins J.G."/>
        </authorList>
    </citation>
    <scope>NUCLEOTIDE SEQUENCE [LARGE SCALE GENOMIC DNA]</scope>
    <source>
        <strain evidence="4">H1F5C</strain>
    </source>
</reference>
<dbReference type="InterPro" id="IPR031042">
    <property type="entry name" value="Glyco_TIGR04440"/>
</dbReference>
<sequence>MWGEDKVMNNSATPMSERFTLVVMTHNRKAFLQRTLQYYSTYPCSILVLDSSLEANQALAERYPQVDYRHLPQFNYKGLQDKLTYGVNQVTTPYMVFAADDDFLIHDALTASVEFLEANPDYGVCHGYGMMYLARASETNFYRRDRRVMEDYASDDPEDRVMSFMGQFLPPFYAVTRTDLLRQWYNQLPPGVSFEWQEIGHSFYLLACAKARILPIPFAVREANYGVSDHDTDVLTVLAYQDARSMAQREAFAEFLASLPTGFSGRDPQQVKQIALDSFAALADCLLSRRSLKGAIIFRSAWVEVGAEPIRSFAPEQFVEMPFYNQPMFDLLTQFEFLMHAMPAGRVQLQELEGVLLRQEELMREHPNDTVQTLRSRLWEALTLNLFNRRVVKRLAESMRDSDEPDEARKLQAWAERLESVPGPDSLELLSATQSGRLLEWLQAREPQPAQLKAINAHLARHAGGPQVQILLLDLDADMVKLQATFDSLVASHFRAFKLVVLTTGDLPATTRAEDTLHFVKVTESNYVERLNQIVEQSRADWVLLAEAGDQFTRSGLLRASLELLGAEGIRAVAMDEVQRREDFTLSAVFRPGVNLDQLQSAPSLMARHWLLQREALQQVGGFSRDLKQALEFDLLLKLIQDGGLGGLAHLAEPLLICREPGRAAAAEEAQVLTRHLAARGYRAQVSSAQPGTYQIDYQHAERPLVSIILPSQDNFAELQRCLVSVLQRTRYQRYEVLIAENHSQNVALDSWLTSLENRGERIRVLRSGQRLSTSALHNLACQEARGEYLVLLSAEAEVVNANWLESLLNQAQRPEVGIVGAKLVNASAETTQAGLILGLNGHLGAAFAGEAKDAAGYMNSLWVEKNYSAVSGACLMIAKTLFEAVGGLDEEHFDQAFADVDLCLKASDAGYLTVVTPQAQIQHPGTLAQDPQAAAALRDKWAARFAQDSAYNPNLSLSGKGFALGVAGAVNWAQLLG</sequence>
<organism evidence="3 4">
    <name type="scientific">Pseudomonas protegens</name>
    <dbReference type="NCBI Taxonomy" id="380021"/>
    <lineage>
        <taxon>Bacteria</taxon>
        <taxon>Pseudomonadati</taxon>
        <taxon>Pseudomonadota</taxon>
        <taxon>Gammaproteobacteria</taxon>
        <taxon>Pseudomonadales</taxon>
        <taxon>Pseudomonadaceae</taxon>
        <taxon>Pseudomonas</taxon>
    </lineage>
</organism>
<gene>
    <name evidence="3" type="ORF">GGI48_06625</name>
</gene>
<keyword evidence="3" id="KW-0808">Transferase</keyword>
<dbReference type="InterPro" id="IPR001173">
    <property type="entry name" value="Glyco_trans_2-like"/>
</dbReference>
<dbReference type="NCBIfam" id="TIGR04440">
    <property type="entry name" value="glyco_TIGR04440"/>
    <property type="match status" value="1"/>
</dbReference>
<dbReference type="InterPro" id="IPR029044">
    <property type="entry name" value="Nucleotide-diphossugar_trans"/>
</dbReference>
<dbReference type="Pfam" id="PF00535">
    <property type="entry name" value="Glycos_transf_2"/>
    <property type="match status" value="2"/>
</dbReference>
<feature type="domain" description="Glycosyltransferase 2-like" evidence="2">
    <location>
        <begin position="21"/>
        <end position="128"/>
    </location>
</feature>
<protein>
    <submittedName>
        <fullName evidence="3">TIGR00180 family glycosyltransferase</fullName>
    </submittedName>
</protein>
<evidence type="ECO:0000256" key="1">
    <source>
        <dbReference type="ARBA" id="ARBA00022519"/>
    </source>
</evidence>
<name>A0A7G8YT41_9PSED</name>
<evidence type="ECO:0000313" key="4">
    <source>
        <dbReference type="Proteomes" id="UP000515277"/>
    </source>
</evidence>
<keyword evidence="1" id="KW-0997">Cell inner membrane</keyword>
<dbReference type="AlphaFoldDB" id="A0A7G8YT41"/>
<keyword evidence="1" id="KW-0472">Membrane</keyword>
<dbReference type="PANTHER" id="PTHR43179:SF7">
    <property type="entry name" value="RHAMNOSYLTRANSFERASE WBBL"/>
    <property type="match status" value="1"/>
</dbReference>